<sequence length="174" mass="19618">MSRGIHGFEPTFLVGIEEVRRAHGPRLAALAGRRLTGFAVVRFVEDGDWFADLPIVLDFDGVRVEVCHWKLDELSIGWNEIDTTAAVTGWEWSEFTPRWSGDHECLEPLVGRVLTEARLLEWRPRPPGRDLAAGTVAVEFAFGEDVLRITNGLDENFLDTGAAHPDYVRHELIR</sequence>
<dbReference type="EMBL" id="JAFEJA010000001">
    <property type="protein sequence ID" value="MBM9621206.1"/>
    <property type="molecule type" value="Genomic_DNA"/>
</dbReference>
<dbReference type="Proteomes" id="UP000664109">
    <property type="component" value="Unassembled WGS sequence"/>
</dbReference>
<keyword evidence="2" id="KW-1185">Reference proteome</keyword>
<name>A0ABS2UUN2_9ACTN</name>
<protein>
    <recommendedName>
        <fullName evidence="3">DUF4902 domain-containing protein</fullName>
    </recommendedName>
</protein>
<dbReference type="RefSeq" id="WP_205375097.1">
    <property type="nucleotide sequence ID" value="NZ_JAFEJA010000001.1"/>
</dbReference>
<reference evidence="1 2" key="1">
    <citation type="journal article" date="2016" name="Arch. Microbiol.">
        <title>Streptomyces zhihengii sp. nov., isolated from rhizospheric soil of Psammosilene tunicoides.</title>
        <authorList>
            <person name="Huang M.J."/>
            <person name="Fei J.J."/>
            <person name="Salam N."/>
            <person name="Kim C.J."/>
            <person name="Hozzein W.N."/>
            <person name="Xiao M."/>
            <person name="Huang H.Q."/>
            <person name="Li W.J."/>
        </authorList>
    </citation>
    <scope>NUCLEOTIDE SEQUENCE [LARGE SCALE GENOMIC DNA]</scope>
    <source>
        <strain evidence="1 2">YIM T102</strain>
    </source>
</reference>
<accession>A0ABS2UUN2</accession>
<proteinExistence type="predicted"/>
<gene>
    <name evidence="1" type="ORF">JE024_21165</name>
</gene>
<evidence type="ECO:0008006" key="3">
    <source>
        <dbReference type="Google" id="ProtNLM"/>
    </source>
</evidence>
<comment type="caution">
    <text evidence="1">The sequence shown here is derived from an EMBL/GenBank/DDBJ whole genome shotgun (WGS) entry which is preliminary data.</text>
</comment>
<organism evidence="1 2">
    <name type="scientific">Streptomyces zhihengii</name>
    <dbReference type="NCBI Taxonomy" id="1818004"/>
    <lineage>
        <taxon>Bacteria</taxon>
        <taxon>Bacillati</taxon>
        <taxon>Actinomycetota</taxon>
        <taxon>Actinomycetes</taxon>
        <taxon>Kitasatosporales</taxon>
        <taxon>Streptomycetaceae</taxon>
        <taxon>Streptomyces</taxon>
    </lineage>
</organism>
<evidence type="ECO:0000313" key="2">
    <source>
        <dbReference type="Proteomes" id="UP000664109"/>
    </source>
</evidence>
<evidence type="ECO:0000313" key="1">
    <source>
        <dbReference type="EMBL" id="MBM9621206.1"/>
    </source>
</evidence>